<organism evidence="2">
    <name type="scientific">Gongylonema pulchrum</name>
    <dbReference type="NCBI Taxonomy" id="637853"/>
    <lineage>
        <taxon>Eukaryota</taxon>
        <taxon>Metazoa</taxon>
        <taxon>Ecdysozoa</taxon>
        <taxon>Nematoda</taxon>
        <taxon>Chromadorea</taxon>
        <taxon>Rhabditida</taxon>
        <taxon>Spirurina</taxon>
        <taxon>Spiruromorpha</taxon>
        <taxon>Spiruroidea</taxon>
        <taxon>Gongylonematidae</taxon>
        <taxon>Gongylonema</taxon>
    </lineage>
</organism>
<dbReference type="Pfam" id="PF00536">
    <property type="entry name" value="SAM_1"/>
    <property type="match status" value="1"/>
</dbReference>
<dbReference type="AlphaFoldDB" id="A0A183CY01"/>
<protein>
    <submittedName>
        <fullName evidence="2">SAM domain-containing protein</fullName>
    </submittedName>
</protein>
<name>A0A183CY01_9BILA</name>
<dbReference type="Gene3D" id="1.10.150.50">
    <property type="entry name" value="Transcription Factor, Ets-1"/>
    <property type="match status" value="1"/>
</dbReference>
<proteinExistence type="predicted"/>
<reference evidence="2" key="1">
    <citation type="submission" date="2016-06" db="UniProtKB">
        <authorList>
            <consortium name="WormBaseParasite"/>
        </authorList>
    </citation>
    <scope>IDENTIFICATION</scope>
</reference>
<accession>A0A183CY01</accession>
<evidence type="ECO:0000259" key="1">
    <source>
        <dbReference type="Pfam" id="PF00536"/>
    </source>
</evidence>
<dbReference type="SUPFAM" id="SSF47769">
    <property type="entry name" value="SAM/Pointed domain"/>
    <property type="match status" value="1"/>
</dbReference>
<feature type="domain" description="SAM" evidence="1">
    <location>
        <begin position="186"/>
        <end position="220"/>
    </location>
</feature>
<sequence>LANDMLKSIGNERKRENGDDLHRAIKLVRYIAENCANQGILNLPLVFTIEPNHDLEKCNSAAFSDPLDNSLYMRATTSHRRRDFLSVAQRNAYLYYDCRFPNKSSEGNYLNVSKSRHMYEDSDSRKISSSTSTSGINLRSSFNGANRASGGGRKLSNLSAARASTYDNAYQQRRRKVTNDLIWERLREAGLGKYVNLLKEEEVDAGMFLTLTSDDLLDIGNDADSSDLLSRRRFITEHTMQLLPENLFGSVETMPETIGAACSNLWLNDSEHLCFVNRPSKQ</sequence>
<dbReference type="CDD" id="cd09487">
    <property type="entry name" value="SAM_superfamily"/>
    <property type="match status" value="1"/>
</dbReference>
<evidence type="ECO:0000313" key="2">
    <source>
        <dbReference type="WBParaSite" id="GPUH_0000134401-mRNA-1"/>
    </source>
</evidence>
<dbReference type="InterPro" id="IPR013761">
    <property type="entry name" value="SAM/pointed_sf"/>
</dbReference>
<dbReference type="InterPro" id="IPR001660">
    <property type="entry name" value="SAM"/>
</dbReference>
<dbReference type="WBParaSite" id="GPUH_0000134401-mRNA-1">
    <property type="protein sequence ID" value="GPUH_0000134401-mRNA-1"/>
    <property type="gene ID" value="GPUH_0000134401"/>
</dbReference>